<keyword evidence="4" id="KW-0449">Lipoprotein</keyword>
<accession>W9B3G8</accession>
<dbReference type="PANTHER" id="PTHR36933:SF1">
    <property type="entry name" value="SLL0788 PROTEIN"/>
    <property type="match status" value="1"/>
</dbReference>
<evidence type="ECO:0000313" key="5">
    <source>
        <dbReference type="Proteomes" id="UP000028870"/>
    </source>
</evidence>
<dbReference type="PANTHER" id="PTHR36933">
    <property type="entry name" value="SLL0788 PROTEIN"/>
    <property type="match status" value="1"/>
</dbReference>
<feature type="domain" description="DUF305" evidence="3">
    <location>
        <begin position="55"/>
        <end position="212"/>
    </location>
</feature>
<reference evidence="4" key="1">
    <citation type="submission" date="2014-03" db="EMBL/GenBank/DDBJ databases">
        <title>Draft Genome Sequence of Mycobacterium cosmeticum DSM 44829.</title>
        <authorList>
            <person name="Croce O."/>
            <person name="Robert C."/>
            <person name="Raoult D."/>
            <person name="Drancourt M."/>
        </authorList>
    </citation>
    <scope>NUCLEOTIDE SEQUENCE [LARGE SCALE GENOMIC DNA]</scope>
    <source>
        <strain evidence="4">DSM 44829</strain>
    </source>
</reference>
<protein>
    <submittedName>
        <fullName evidence="4">Lipoprotein</fullName>
    </submittedName>
</protein>
<reference evidence="4" key="2">
    <citation type="submission" date="2014-03" db="EMBL/GenBank/DDBJ databases">
        <authorList>
            <person name="Urmite Genomes"/>
        </authorList>
    </citation>
    <scope>NUCLEOTIDE SEQUENCE</scope>
    <source>
        <strain evidence="4">DSM 44829</strain>
    </source>
</reference>
<dbReference type="Gene3D" id="1.20.1260.10">
    <property type="match status" value="1"/>
</dbReference>
<dbReference type="Pfam" id="PF03713">
    <property type="entry name" value="DUF305"/>
    <property type="match status" value="1"/>
</dbReference>
<gene>
    <name evidence="4" type="ORF">BN977_04451</name>
</gene>
<dbReference type="PROSITE" id="PS51257">
    <property type="entry name" value="PROKAR_LIPOPROTEIN"/>
    <property type="match status" value="1"/>
</dbReference>
<feature type="chain" id="PRO_5039221362" evidence="2">
    <location>
        <begin position="28"/>
        <end position="215"/>
    </location>
</feature>
<keyword evidence="2" id="KW-0732">Signal</keyword>
<organism evidence="4 5">
    <name type="scientific">Mycolicibacterium cosmeticum</name>
    <dbReference type="NCBI Taxonomy" id="258533"/>
    <lineage>
        <taxon>Bacteria</taxon>
        <taxon>Bacillati</taxon>
        <taxon>Actinomycetota</taxon>
        <taxon>Actinomycetes</taxon>
        <taxon>Mycobacteriales</taxon>
        <taxon>Mycobacteriaceae</taxon>
        <taxon>Mycolicibacterium</taxon>
    </lineage>
</organism>
<comment type="caution">
    <text evidence="4">The sequence shown here is derived from an EMBL/GenBank/DDBJ whole genome shotgun (WGS) entry which is preliminary data.</text>
</comment>
<dbReference type="eggNOG" id="COG3544">
    <property type="taxonomic scope" value="Bacteria"/>
</dbReference>
<evidence type="ECO:0000256" key="1">
    <source>
        <dbReference type="SAM" id="MobiDB-lite"/>
    </source>
</evidence>
<feature type="region of interest" description="Disordered" evidence="1">
    <location>
        <begin position="23"/>
        <end position="47"/>
    </location>
</feature>
<evidence type="ECO:0000259" key="3">
    <source>
        <dbReference type="Pfam" id="PF03713"/>
    </source>
</evidence>
<keyword evidence="5" id="KW-1185">Reference proteome</keyword>
<evidence type="ECO:0000313" key="4">
    <source>
        <dbReference type="EMBL" id="CDO09627.1"/>
    </source>
</evidence>
<dbReference type="Proteomes" id="UP000028870">
    <property type="component" value="Unassembled WGS sequence"/>
</dbReference>
<dbReference type="EMBL" id="CCBB010000003">
    <property type="protein sequence ID" value="CDO09627.1"/>
    <property type="molecule type" value="Genomic_DNA"/>
</dbReference>
<evidence type="ECO:0000256" key="2">
    <source>
        <dbReference type="SAM" id="SignalP"/>
    </source>
</evidence>
<dbReference type="AlphaFoldDB" id="W9B3G8"/>
<feature type="signal peptide" evidence="2">
    <location>
        <begin position="1"/>
        <end position="27"/>
    </location>
</feature>
<name>W9B3G8_MYCCO</name>
<sequence>MKRTVLAGAAAVAAAVTLASCSNSTPAAGPSPAATSTSATSTSAAPSAAAHNHADVMFAQMMIPHHQQAIEMSDMILGKQGIDPKVTDLATRIKAAQGPEIDQMKGWLSQWGTPAMAPSSSMPGMGMPGMDMPGMGMHGEGMMSEQDMAALQNAQGVAASKLFLTQMIAHHQGAITMAETEIRTGQFPDAIALANNIKTSQQKEIETMRSILATL</sequence>
<dbReference type="InterPro" id="IPR005183">
    <property type="entry name" value="DUF305_CopM-like"/>
</dbReference>
<dbReference type="InterPro" id="IPR012347">
    <property type="entry name" value="Ferritin-like"/>
</dbReference>
<proteinExistence type="predicted"/>
<dbReference type="OrthoDB" id="26872at2"/>
<dbReference type="RefSeq" id="WP_036401485.1">
    <property type="nucleotide sequence ID" value="NZ_CCBB010000003.1"/>
</dbReference>
<dbReference type="STRING" id="258533.BN977_04451"/>